<evidence type="ECO:0008006" key="3">
    <source>
        <dbReference type="Google" id="ProtNLM"/>
    </source>
</evidence>
<reference evidence="1 2" key="1">
    <citation type="submission" date="2016-10" db="EMBL/GenBank/DDBJ databases">
        <authorList>
            <person name="Varghese N."/>
            <person name="Submissions S."/>
        </authorList>
    </citation>
    <scope>NUCLEOTIDE SEQUENCE [LARGE SCALE GENOMIC DNA]</scope>
    <source>
        <strain evidence="1 2">FF3</strain>
    </source>
</reference>
<gene>
    <name evidence="1" type="ORF">SAMN04487940_12925</name>
</gene>
<sequence>MPSLSPSLSLPYLQPSQAQKHVTHNEALRRLDALVQLRVAEFNAVTPPASPAEGDTHALGTGAGGAWAGQDGRLACYGDGAWLFVDPQEGWRAWGLAENRLRVFSAGSWLAVVPPLENLTGLGVGTSSDATNRLAVASEAALFTHAGSDHRLTINKATATDTASVVLQSGWSGRAELGLAGDEDFQIRVSADGNAWTPGLSLRRADGLARVPCLMAGAIDIANDAVGYVPTPGAGGMVALNLVDPDYPQAPHSGLFSYDTGPSLALLTLARGASLENHGGSVLSGTTGTDGRSSVAVRDGELQIENRHGGPRRYAYSFLNTY</sequence>
<dbReference type="GeneID" id="80820906"/>
<protein>
    <recommendedName>
        <fullName evidence="3">DUF2793 domain-containing protein</fullName>
    </recommendedName>
</protein>
<dbReference type="Pfam" id="PF10983">
    <property type="entry name" value="DUF2793"/>
    <property type="match status" value="1"/>
</dbReference>
<evidence type="ECO:0000313" key="2">
    <source>
        <dbReference type="Proteomes" id="UP000182932"/>
    </source>
</evidence>
<dbReference type="AlphaFoldDB" id="A0A975ZQV1"/>
<keyword evidence="2" id="KW-1185">Reference proteome</keyword>
<evidence type="ECO:0000313" key="1">
    <source>
        <dbReference type="EMBL" id="SEK09335.1"/>
    </source>
</evidence>
<dbReference type="Proteomes" id="UP000182932">
    <property type="component" value="Unassembled WGS sequence"/>
</dbReference>
<dbReference type="EMBL" id="FNYY01000029">
    <property type="protein sequence ID" value="SEK09335.1"/>
    <property type="molecule type" value="Genomic_DNA"/>
</dbReference>
<dbReference type="InterPro" id="IPR021251">
    <property type="entry name" value="DUF2793"/>
</dbReference>
<comment type="caution">
    <text evidence="1">The sequence shown here is derived from an EMBL/GenBank/DDBJ whole genome shotgun (WGS) entry which is preliminary data.</text>
</comment>
<dbReference type="RefSeq" id="WP_170850619.1">
    <property type="nucleotide sequence ID" value="NZ_FNYY01000029.1"/>
</dbReference>
<proteinExistence type="predicted"/>
<organism evidence="1 2">
    <name type="scientific">Marinovum algicola</name>
    <dbReference type="NCBI Taxonomy" id="42444"/>
    <lineage>
        <taxon>Bacteria</taxon>
        <taxon>Pseudomonadati</taxon>
        <taxon>Pseudomonadota</taxon>
        <taxon>Alphaproteobacteria</taxon>
        <taxon>Rhodobacterales</taxon>
        <taxon>Roseobacteraceae</taxon>
        <taxon>Marinovum</taxon>
    </lineage>
</organism>
<name>A0A975ZQV1_9RHOB</name>
<accession>A0A975ZQV1</accession>